<feature type="transmembrane region" description="Helical" evidence="8">
    <location>
        <begin position="528"/>
        <end position="553"/>
    </location>
</feature>
<organism evidence="12 13">
    <name type="scientific">Rhizophlyctis rosea</name>
    <dbReference type="NCBI Taxonomy" id="64517"/>
    <lineage>
        <taxon>Eukaryota</taxon>
        <taxon>Fungi</taxon>
        <taxon>Fungi incertae sedis</taxon>
        <taxon>Chytridiomycota</taxon>
        <taxon>Chytridiomycota incertae sedis</taxon>
        <taxon>Chytridiomycetes</taxon>
        <taxon>Rhizophlyctidales</taxon>
        <taxon>Rhizophlyctidaceae</taxon>
        <taxon>Rhizophlyctis</taxon>
    </lineage>
</organism>
<evidence type="ECO:0000313" key="13">
    <source>
        <dbReference type="Proteomes" id="UP001212841"/>
    </source>
</evidence>
<evidence type="ECO:0000256" key="1">
    <source>
        <dbReference type="ARBA" id="ARBA00004141"/>
    </source>
</evidence>
<comment type="caution">
    <text evidence="12">The sequence shown here is derived from an EMBL/GenBank/DDBJ whole genome shotgun (WGS) entry which is preliminary data.</text>
</comment>
<dbReference type="AlphaFoldDB" id="A0AAD5X2M1"/>
<feature type="domain" description="CSC1/OSCA1-like N-terminal transmembrane" evidence="10">
    <location>
        <begin position="3"/>
        <end position="126"/>
    </location>
</feature>
<protein>
    <recommendedName>
        <fullName evidence="14">Calcium permeable stress-gated cation channel 1</fullName>
    </recommendedName>
</protein>
<evidence type="ECO:0000256" key="8">
    <source>
        <dbReference type="SAM" id="Phobius"/>
    </source>
</evidence>
<dbReference type="Proteomes" id="UP001212841">
    <property type="component" value="Unassembled WGS sequence"/>
</dbReference>
<dbReference type="Pfam" id="PF14703">
    <property type="entry name" value="PHM7_cyt"/>
    <property type="match status" value="1"/>
</dbReference>
<feature type="region of interest" description="Disordered" evidence="7">
    <location>
        <begin position="280"/>
        <end position="303"/>
    </location>
</feature>
<evidence type="ECO:0000256" key="5">
    <source>
        <dbReference type="ARBA" id="ARBA00022989"/>
    </source>
</evidence>
<gene>
    <name evidence="12" type="ORF">HK097_000372</name>
</gene>
<feature type="domain" description="CSC1/OSCA1-like 7TM region" evidence="9">
    <location>
        <begin position="402"/>
        <end position="673"/>
    </location>
</feature>
<evidence type="ECO:0000256" key="3">
    <source>
        <dbReference type="ARBA" id="ARBA00022448"/>
    </source>
</evidence>
<dbReference type="PANTHER" id="PTHR13018">
    <property type="entry name" value="PROBABLE MEMBRANE PROTEIN DUF221-RELATED"/>
    <property type="match status" value="1"/>
</dbReference>
<feature type="region of interest" description="Disordered" evidence="7">
    <location>
        <begin position="729"/>
        <end position="781"/>
    </location>
</feature>
<keyword evidence="4 8" id="KW-0812">Transmembrane</keyword>
<proteinExistence type="inferred from homology"/>
<feature type="transmembrane region" description="Helical" evidence="8">
    <location>
        <begin position="404"/>
        <end position="424"/>
    </location>
</feature>
<dbReference type="InterPro" id="IPR045122">
    <property type="entry name" value="Csc1-like"/>
</dbReference>
<keyword evidence="13" id="KW-1185">Reference proteome</keyword>
<dbReference type="EMBL" id="JADGJD010001058">
    <property type="protein sequence ID" value="KAJ3046953.1"/>
    <property type="molecule type" value="Genomic_DNA"/>
</dbReference>
<dbReference type="GO" id="GO:0005227">
    <property type="term" value="F:calcium-activated cation channel activity"/>
    <property type="evidence" value="ECO:0007669"/>
    <property type="project" value="InterPro"/>
</dbReference>
<keyword evidence="6 8" id="KW-0472">Membrane</keyword>
<evidence type="ECO:0000259" key="10">
    <source>
        <dbReference type="Pfam" id="PF13967"/>
    </source>
</evidence>
<dbReference type="Pfam" id="PF13967">
    <property type="entry name" value="RSN1_TM"/>
    <property type="match status" value="1"/>
</dbReference>
<feature type="domain" description="CSC1/OSCA1-like cytosolic" evidence="11">
    <location>
        <begin position="163"/>
        <end position="388"/>
    </location>
</feature>
<comment type="similarity">
    <text evidence="2">Belongs to the CSC1 (TC 1.A.17) family.</text>
</comment>
<dbReference type="Pfam" id="PF02714">
    <property type="entry name" value="RSN1_7TM"/>
    <property type="match status" value="1"/>
</dbReference>
<name>A0AAD5X2M1_9FUNG</name>
<sequence length="781" mass="89099">MKNEAPPIPHKWFRGLHPAFTTSEEFFVNNVGLDAVMFLRFLKRALYIILMVSAICLPILLPINYHAAIEQELEGPAVNGSEKSVGFRSQTLAQYSIAFIPDESPFFWAHIFCAYVVSGIVYYMLFTTYRDYVDLVTNYIHQEHGVLATRAAEWRKWEILQLRTILVQNIPRELQSDEKLKEWFMGLGIGEVDVAAMDRDAGQQLRKLMDKRDKTLKKLEHGYIDWLINIDRERSKRDGKGGRRWYGPGRIMQLHSEPLDISQLGMDDAEVRSLRPLIRTSTNLSSASGNAPNKRTTPRKADAIDHYTDKLSSLTVKIKQLRQQVSQPTPQIQIPNKDPTPQTTAAAFITFKTQRATQIAVQVLLHSSSTPWSMCVRLAPAPQDVLWPYISMPYLRRRFQNTSISIISVFLCLFWIVPTSIIATLTALDSLARVPAFRWVVGIIARSEMVYVWVQTLGPPVVLSLFNAVMPFILEWLSYQQALESNSHVEMATMDKYFFFLFFNVFFVFTLADTLLKIIGNFFENPISIITLVSTTLPGAATFFINYIILNLILFPLELLRPQILFVMSVGRFFLKTPREFHDLDLYTSYLNYGILYPMHVIIFVIILCYSVIAPLILIPGIFYFAIAWVVYRNQLLFVYIKEWESFGRHFVKAFRMVVAGLGVSQVTLAGMLGAKRAQTGAILMIPLICSTIGFFIYCRRAFEKRTYLLPLDQFDGPEAFDYAARRRTTRRSNHHHRPSQNSSSESVVQPGGGSVDSLPRGMMGDSSVESLVKGVTMTEE</sequence>
<keyword evidence="5 8" id="KW-1133">Transmembrane helix</keyword>
<reference evidence="12" key="1">
    <citation type="submission" date="2020-05" db="EMBL/GenBank/DDBJ databases">
        <title>Phylogenomic resolution of chytrid fungi.</title>
        <authorList>
            <person name="Stajich J.E."/>
            <person name="Amses K."/>
            <person name="Simmons R."/>
            <person name="Seto K."/>
            <person name="Myers J."/>
            <person name="Bonds A."/>
            <person name="Quandt C.A."/>
            <person name="Barry K."/>
            <person name="Liu P."/>
            <person name="Grigoriev I."/>
            <person name="Longcore J.E."/>
            <person name="James T.Y."/>
        </authorList>
    </citation>
    <scope>NUCLEOTIDE SEQUENCE</scope>
    <source>
        <strain evidence="12">JEL0318</strain>
    </source>
</reference>
<dbReference type="InterPro" id="IPR027815">
    <property type="entry name" value="CSC1/OSCA1-like_cyt"/>
</dbReference>
<evidence type="ECO:0000256" key="4">
    <source>
        <dbReference type="ARBA" id="ARBA00022692"/>
    </source>
</evidence>
<feature type="transmembrane region" description="Helical" evidence="8">
    <location>
        <begin position="497"/>
        <end position="516"/>
    </location>
</feature>
<feature type="compositionally biased region" description="Basic residues" evidence="7">
    <location>
        <begin position="729"/>
        <end position="739"/>
    </location>
</feature>
<evidence type="ECO:0000256" key="2">
    <source>
        <dbReference type="ARBA" id="ARBA00007779"/>
    </source>
</evidence>
<keyword evidence="3" id="KW-0813">Transport</keyword>
<dbReference type="InterPro" id="IPR032880">
    <property type="entry name" value="CSC1/OSCA1-like_N"/>
</dbReference>
<feature type="transmembrane region" description="Helical" evidence="8">
    <location>
        <begin position="681"/>
        <end position="699"/>
    </location>
</feature>
<evidence type="ECO:0000259" key="9">
    <source>
        <dbReference type="Pfam" id="PF02714"/>
    </source>
</evidence>
<dbReference type="InterPro" id="IPR003864">
    <property type="entry name" value="CSC1/OSCA1-like_7TM"/>
</dbReference>
<evidence type="ECO:0000259" key="11">
    <source>
        <dbReference type="Pfam" id="PF14703"/>
    </source>
</evidence>
<dbReference type="PANTHER" id="PTHR13018:SF139">
    <property type="entry name" value="PHOSPHATE METABOLISM PROTEIN 7"/>
    <property type="match status" value="1"/>
</dbReference>
<feature type="transmembrane region" description="Helical" evidence="8">
    <location>
        <begin position="654"/>
        <end position="675"/>
    </location>
</feature>
<feature type="non-terminal residue" evidence="12">
    <location>
        <position position="781"/>
    </location>
</feature>
<feature type="compositionally biased region" description="Polar residues" evidence="7">
    <location>
        <begin position="280"/>
        <end position="295"/>
    </location>
</feature>
<feature type="transmembrane region" description="Helical" evidence="8">
    <location>
        <begin position="45"/>
        <end position="65"/>
    </location>
</feature>
<dbReference type="GO" id="GO:0005886">
    <property type="term" value="C:plasma membrane"/>
    <property type="evidence" value="ECO:0007669"/>
    <property type="project" value="TreeGrafter"/>
</dbReference>
<evidence type="ECO:0000256" key="7">
    <source>
        <dbReference type="SAM" id="MobiDB-lite"/>
    </source>
</evidence>
<evidence type="ECO:0000256" key="6">
    <source>
        <dbReference type="ARBA" id="ARBA00023136"/>
    </source>
</evidence>
<accession>A0AAD5X2M1</accession>
<feature type="transmembrane region" description="Helical" evidence="8">
    <location>
        <begin position="106"/>
        <end position="125"/>
    </location>
</feature>
<feature type="transmembrane region" description="Helical" evidence="8">
    <location>
        <begin position="461"/>
        <end position="477"/>
    </location>
</feature>
<evidence type="ECO:0008006" key="14">
    <source>
        <dbReference type="Google" id="ProtNLM"/>
    </source>
</evidence>
<comment type="subcellular location">
    <subcellularLocation>
        <location evidence="1">Membrane</location>
        <topology evidence="1">Multi-pass membrane protein</topology>
    </subcellularLocation>
</comment>
<evidence type="ECO:0000313" key="12">
    <source>
        <dbReference type="EMBL" id="KAJ3046953.1"/>
    </source>
</evidence>
<feature type="transmembrane region" description="Helical" evidence="8">
    <location>
        <begin position="595"/>
        <end position="616"/>
    </location>
</feature>